<dbReference type="Gene3D" id="1.10.150.240">
    <property type="entry name" value="Putative phosphatase, domain 2"/>
    <property type="match status" value="1"/>
</dbReference>
<dbReference type="PANTHER" id="PTHR43481">
    <property type="entry name" value="FRUCTOSE-1-PHOSPHATE PHOSPHATASE"/>
    <property type="match status" value="1"/>
</dbReference>
<keyword evidence="2" id="KW-1185">Reference proteome</keyword>
<gene>
    <name evidence="1" type="ORF">ACFQ08_03795</name>
</gene>
<accession>A0ABW3DJZ4</accession>
<dbReference type="InterPro" id="IPR051806">
    <property type="entry name" value="HAD-like_SPP"/>
</dbReference>
<dbReference type="EMBL" id="JBHTHX010000062">
    <property type="protein sequence ID" value="MFD0883681.1"/>
    <property type="molecule type" value="Genomic_DNA"/>
</dbReference>
<dbReference type="PANTHER" id="PTHR43481:SF4">
    <property type="entry name" value="GLYCEROL-1-PHOSPHATE PHOSPHOHYDROLASE 1-RELATED"/>
    <property type="match status" value="1"/>
</dbReference>
<dbReference type="Gene3D" id="3.40.50.1000">
    <property type="entry name" value="HAD superfamily/HAD-like"/>
    <property type="match status" value="1"/>
</dbReference>
<comment type="caution">
    <text evidence="1">The sequence shown here is derived from an EMBL/GenBank/DDBJ whole genome shotgun (WGS) entry which is preliminary data.</text>
</comment>
<dbReference type="Pfam" id="PF00702">
    <property type="entry name" value="Hydrolase"/>
    <property type="match status" value="1"/>
</dbReference>
<proteinExistence type="predicted"/>
<dbReference type="InterPro" id="IPR036412">
    <property type="entry name" value="HAD-like_sf"/>
</dbReference>
<dbReference type="InterPro" id="IPR023198">
    <property type="entry name" value="PGP-like_dom2"/>
</dbReference>
<dbReference type="SFLD" id="SFLDG01129">
    <property type="entry name" value="C1.5:_HAD__Beta-PGM__Phosphata"/>
    <property type="match status" value="1"/>
</dbReference>
<evidence type="ECO:0000313" key="2">
    <source>
        <dbReference type="Proteomes" id="UP001597024"/>
    </source>
</evidence>
<dbReference type="NCBIfam" id="TIGR01509">
    <property type="entry name" value="HAD-SF-IA-v3"/>
    <property type="match status" value="1"/>
</dbReference>
<dbReference type="Proteomes" id="UP001597024">
    <property type="component" value="Unassembled WGS sequence"/>
</dbReference>
<dbReference type="InterPro" id="IPR006439">
    <property type="entry name" value="HAD-SF_hydro_IA"/>
</dbReference>
<protein>
    <submittedName>
        <fullName evidence="1">HAD-IA family hydrolase</fullName>
    </submittedName>
</protein>
<dbReference type="InterPro" id="IPR023214">
    <property type="entry name" value="HAD_sf"/>
</dbReference>
<dbReference type="GO" id="GO:0016787">
    <property type="term" value="F:hydrolase activity"/>
    <property type="evidence" value="ECO:0007669"/>
    <property type="project" value="UniProtKB-KW"/>
</dbReference>
<dbReference type="SUPFAM" id="SSF56784">
    <property type="entry name" value="HAD-like"/>
    <property type="match status" value="1"/>
</dbReference>
<reference evidence="2" key="1">
    <citation type="journal article" date="2019" name="Int. J. Syst. Evol. Microbiol.">
        <title>The Global Catalogue of Microorganisms (GCM) 10K type strain sequencing project: providing services to taxonomists for standard genome sequencing and annotation.</title>
        <authorList>
            <consortium name="The Broad Institute Genomics Platform"/>
            <consortium name="The Broad Institute Genome Sequencing Center for Infectious Disease"/>
            <person name="Wu L."/>
            <person name="Ma J."/>
        </authorList>
    </citation>
    <scope>NUCLEOTIDE SEQUENCE [LARGE SCALE GENOMIC DNA]</scope>
    <source>
        <strain evidence="2">CCUG 62974</strain>
    </source>
</reference>
<evidence type="ECO:0000313" key="1">
    <source>
        <dbReference type="EMBL" id="MFD0883681.1"/>
    </source>
</evidence>
<keyword evidence="1" id="KW-0378">Hydrolase</keyword>
<dbReference type="SFLD" id="SFLDS00003">
    <property type="entry name" value="Haloacid_Dehalogenase"/>
    <property type="match status" value="1"/>
</dbReference>
<organism evidence="1 2">
    <name type="scientific">Streptosporangium algeriense</name>
    <dbReference type="NCBI Taxonomy" id="1682748"/>
    <lineage>
        <taxon>Bacteria</taxon>
        <taxon>Bacillati</taxon>
        <taxon>Actinomycetota</taxon>
        <taxon>Actinomycetes</taxon>
        <taxon>Streptosporangiales</taxon>
        <taxon>Streptosporangiaceae</taxon>
        <taxon>Streptosporangium</taxon>
    </lineage>
</organism>
<sequence>MQSASEPGHTILAVCDILWYMAINALLFDVDGVLLDSSATHRRIWDNWSDMRGLDRDLVWSLTHARRPEDTIRDIAPDLDPIAERKVLNELMTKEGDAFPAAPGAVNLLRKLDHRFWALVTSGSRAPVHRRFQLAAIPLPRVQIFGEDVEHSKPHPEGYLKAAELLLADPADCIVIEDAPHGITAGKAAGCTVVAVATTHPSGDLIKADACFPSLEEATPYLLTAVSGGKSSHMP</sequence>
<name>A0ABW3DJZ4_9ACTN</name>